<dbReference type="EC" id="5.4.99.23" evidence="6"/>
<dbReference type="SUPFAM" id="SSF55174">
    <property type="entry name" value="Alpha-L RNA-binding motif"/>
    <property type="match status" value="1"/>
</dbReference>
<dbReference type="Proteomes" id="UP000237968">
    <property type="component" value="Unassembled WGS sequence"/>
</dbReference>
<gene>
    <name evidence="6" type="primary">rluD_3</name>
    <name evidence="6" type="ORF">ENSA5_65500</name>
</gene>
<dbReference type="SMART" id="SM00363">
    <property type="entry name" value="S4"/>
    <property type="match status" value="1"/>
</dbReference>
<dbReference type="CDD" id="cd02869">
    <property type="entry name" value="PseudoU_synth_RluA_like"/>
    <property type="match status" value="1"/>
</dbReference>
<dbReference type="RefSeq" id="WP_106395713.1">
    <property type="nucleotide sequence ID" value="NZ_PVNK01000283.1"/>
</dbReference>
<feature type="compositionally biased region" description="Pro residues" evidence="4">
    <location>
        <begin position="1"/>
        <end position="11"/>
    </location>
</feature>
<dbReference type="AlphaFoldDB" id="A0A2S9XBW8"/>
<dbReference type="InterPro" id="IPR036986">
    <property type="entry name" value="S4_RNA-bd_sf"/>
</dbReference>
<organism evidence="6 7">
    <name type="scientific">Enhygromyxa salina</name>
    <dbReference type="NCBI Taxonomy" id="215803"/>
    <lineage>
        <taxon>Bacteria</taxon>
        <taxon>Pseudomonadati</taxon>
        <taxon>Myxococcota</taxon>
        <taxon>Polyangia</taxon>
        <taxon>Nannocystales</taxon>
        <taxon>Nannocystaceae</taxon>
        <taxon>Enhygromyxa</taxon>
    </lineage>
</organism>
<dbReference type="Gene3D" id="3.30.2350.10">
    <property type="entry name" value="Pseudouridine synthase"/>
    <property type="match status" value="1"/>
</dbReference>
<evidence type="ECO:0000256" key="1">
    <source>
        <dbReference type="ARBA" id="ARBA00010876"/>
    </source>
</evidence>
<evidence type="ECO:0000313" key="7">
    <source>
        <dbReference type="Proteomes" id="UP000237968"/>
    </source>
</evidence>
<keyword evidence="3" id="KW-0694">RNA-binding</keyword>
<dbReference type="PANTHER" id="PTHR21600:SF87">
    <property type="entry name" value="RNA PSEUDOURIDYLATE SYNTHASE DOMAIN-CONTAINING PROTEIN 1"/>
    <property type="match status" value="1"/>
</dbReference>
<evidence type="ECO:0000313" key="6">
    <source>
        <dbReference type="EMBL" id="PRP90353.1"/>
    </source>
</evidence>
<feature type="region of interest" description="Disordered" evidence="4">
    <location>
        <begin position="1"/>
        <end position="21"/>
    </location>
</feature>
<dbReference type="Gene3D" id="3.10.290.10">
    <property type="entry name" value="RNA-binding S4 domain"/>
    <property type="match status" value="1"/>
</dbReference>
<reference evidence="6 7" key="1">
    <citation type="submission" date="2018-03" db="EMBL/GenBank/DDBJ databases">
        <title>Draft Genome Sequences of the Obligatory Marine Myxobacteria Enhygromyxa salina SWB005.</title>
        <authorList>
            <person name="Poehlein A."/>
            <person name="Moghaddam J.A."/>
            <person name="Harms H."/>
            <person name="Alanjari M."/>
            <person name="Koenig G.M."/>
            <person name="Daniel R."/>
            <person name="Schaeberle T.F."/>
        </authorList>
    </citation>
    <scope>NUCLEOTIDE SEQUENCE [LARGE SCALE GENOMIC DNA]</scope>
    <source>
        <strain evidence="6 7">SWB005</strain>
    </source>
</reference>
<dbReference type="EMBL" id="PVNK01000283">
    <property type="protein sequence ID" value="PRP90353.1"/>
    <property type="molecule type" value="Genomic_DNA"/>
</dbReference>
<dbReference type="Pfam" id="PF00849">
    <property type="entry name" value="PseudoU_synth_2"/>
    <property type="match status" value="1"/>
</dbReference>
<proteinExistence type="inferred from homology"/>
<keyword evidence="7" id="KW-1185">Reference proteome</keyword>
<dbReference type="InterPro" id="IPR020103">
    <property type="entry name" value="PsdUridine_synth_cat_dom_sf"/>
</dbReference>
<comment type="caution">
    <text evidence="6">The sequence shown here is derived from an EMBL/GenBank/DDBJ whole genome shotgun (WGS) entry which is preliminary data.</text>
</comment>
<dbReference type="InterPro" id="IPR002942">
    <property type="entry name" value="S4_RNA-bd"/>
</dbReference>
<dbReference type="InterPro" id="IPR050188">
    <property type="entry name" value="RluA_PseudoU_synthase"/>
</dbReference>
<dbReference type="GO" id="GO:0000455">
    <property type="term" value="P:enzyme-directed rRNA pseudouridine synthesis"/>
    <property type="evidence" value="ECO:0007669"/>
    <property type="project" value="UniProtKB-ARBA"/>
</dbReference>
<evidence type="ECO:0000256" key="4">
    <source>
        <dbReference type="SAM" id="MobiDB-lite"/>
    </source>
</evidence>
<keyword evidence="2 6" id="KW-0413">Isomerase</keyword>
<dbReference type="InterPro" id="IPR006145">
    <property type="entry name" value="PsdUridine_synth_RsuA/RluA"/>
</dbReference>
<dbReference type="GO" id="GO:0160140">
    <property type="term" value="F:23S rRNA pseudouridine(1911/1915/1917) synthase activity"/>
    <property type="evidence" value="ECO:0007669"/>
    <property type="project" value="UniProtKB-EC"/>
</dbReference>
<evidence type="ECO:0000259" key="5">
    <source>
        <dbReference type="SMART" id="SM00363"/>
    </source>
</evidence>
<dbReference type="Pfam" id="PF01479">
    <property type="entry name" value="S4"/>
    <property type="match status" value="1"/>
</dbReference>
<comment type="similarity">
    <text evidence="1">Belongs to the pseudouridine synthase RluA family.</text>
</comment>
<accession>A0A2S9XBW8</accession>
<sequence>MNNDTTPPPEPRSLTHVVADEDEGERADVVLGRRIPALSRRQARALARAGKLRVEGRRQPPATRVRAGQRLELDLRLSEDRDAPTLDELEILATSDDFVYVLKPAGVHTVALTPAQPGVLATALAARFPECADASEDPREGGAIHRLDRPTSGVVAFARSRATWERARAGFRDERFAKHYLAVCTALDDAAPWPPPLPEGGLRGWIDPLGPASALDEALAAPGLEPLLDALQSGSERLPDLAGDAVRIRAAIGPDGPRRSAVRLDGRRASTVVVPLAHRGSQRLVRLVLETGLRHQARVHLSWVNLPILGDRKYGRVRAQEGSTPGTAIHLHACAIDLSAVFPGERPIYTDPPPGFWPPA</sequence>
<name>A0A2S9XBW8_9BACT</name>
<dbReference type="OrthoDB" id="128480at2"/>
<dbReference type="GO" id="GO:0003723">
    <property type="term" value="F:RNA binding"/>
    <property type="evidence" value="ECO:0007669"/>
    <property type="project" value="UniProtKB-KW"/>
</dbReference>
<dbReference type="PROSITE" id="PS50889">
    <property type="entry name" value="S4"/>
    <property type="match status" value="1"/>
</dbReference>
<evidence type="ECO:0000256" key="3">
    <source>
        <dbReference type="PROSITE-ProRule" id="PRU00182"/>
    </source>
</evidence>
<dbReference type="SUPFAM" id="SSF55120">
    <property type="entry name" value="Pseudouridine synthase"/>
    <property type="match status" value="1"/>
</dbReference>
<evidence type="ECO:0000256" key="2">
    <source>
        <dbReference type="ARBA" id="ARBA00023235"/>
    </source>
</evidence>
<dbReference type="PANTHER" id="PTHR21600">
    <property type="entry name" value="MITOCHONDRIAL RNA PSEUDOURIDINE SYNTHASE"/>
    <property type="match status" value="1"/>
</dbReference>
<protein>
    <submittedName>
        <fullName evidence="6">Ribosomal large subunit pseudouridine synthase D</fullName>
        <ecNumber evidence="6">5.4.99.23</ecNumber>
    </submittedName>
</protein>
<feature type="domain" description="RNA-binding S4" evidence="5">
    <location>
        <begin position="25"/>
        <end position="82"/>
    </location>
</feature>